<name>A0ABQ3YNK4_9ACTN</name>
<dbReference type="Proteomes" id="UP000637628">
    <property type="component" value="Unassembled WGS sequence"/>
</dbReference>
<evidence type="ECO:0000259" key="9">
    <source>
        <dbReference type="SMART" id="SM00387"/>
    </source>
</evidence>
<organism evidence="10 11">
    <name type="scientific">Paractinoplanes durhamensis</name>
    <dbReference type="NCBI Taxonomy" id="113563"/>
    <lineage>
        <taxon>Bacteria</taxon>
        <taxon>Bacillati</taxon>
        <taxon>Actinomycetota</taxon>
        <taxon>Actinomycetes</taxon>
        <taxon>Micromonosporales</taxon>
        <taxon>Micromonosporaceae</taxon>
        <taxon>Paractinoplanes</taxon>
    </lineage>
</organism>
<feature type="region of interest" description="Disordered" evidence="7">
    <location>
        <begin position="711"/>
        <end position="748"/>
    </location>
</feature>
<dbReference type="Pfam" id="PF08376">
    <property type="entry name" value="NIT"/>
    <property type="match status" value="1"/>
</dbReference>
<keyword evidence="4" id="KW-0808">Transferase</keyword>
<comment type="catalytic activity">
    <reaction evidence="1">
        <text>ATP + protein L-histidine = ADP + protein N-phospho-L-histidine.</text>
        <dbReference type="EC" id="2.7.13.3"/>
    </reaction>
</comment>
<proteinExistence type="predicted"/>
<evidence type="ECO:0000256" key="4">
    <source>
        <dbReference type="ARBA" id="ARBA00022679"/>
    </source>
</evidence>
<comment type="caution">
    <text evidence="10">The sequence shown here is derived from an EMBL/GenBank/DDBJ whole genome shotgun (WGS) entry which is preliminary data.</text>
</comment>
<dbReference type="EC" id="2.7.13.3" evidence="2"/>
<evidence type="ECO:0000256" key="7">
    <source>
        <dbReference type="SAM" id="MobiDB-lite"/>
    </source>
</evidence>
<evidence type="ECO:0000256" key="2">
    <source>
        <dbReference type="ARBA" id="ARBA00012438"/>
    </source>
</evidence>
<dbReference type="InterPro" id="IPR003594">
    <property type="entry name" value="HATPase_dom"/>
</dbReference>
<reference evidence="10 11" key="1">
    <citation type="submission" date="2021-01" db="EMBL/GenBank/DDBJ databases">
        <title>Whole genome shotgun sequence of Actinoplanes durhamensis NBRC 14914.</title>
        <authorList>
            <person name="Komaki H."/>
            <person name="Tamura T."/>
        </authorList>
    </citation>
    <scope>NUCLEOTIDE SEQUENCE [LARGE SCALE GENOMIC DNA]</scope>
    <source>
        <strain evidence="10 11">NBRC 14914</strain>
    </source>
</reference>
<feature type="transmembrane region" description="Helical" evidence="8">
    <location>
        <begin position="20"/>
        <end position="40"/>
    </location>
</feature>
<keyword evidence="3" id="KW-0597">Phosphoprotein</keyword>
<evidence type="ECO:0000256" key="3">
    <source>
        <dbReference type="ARBA" id="ARBA00022553"/>
    </source>
</evidence>
<dbReference type="Gene3D" id="3.30.565.10">
    <property type="entry name" value="Histidine kinase-like ATPase, C-terminal domain"/>
    <property type="match status" value="1"/>
</dbReference>
<feature type="compositionally biased region" description="Basic residues" evidence="7">
    <location>
        <begin position="721"/>
        <end position="730"/>
    </location>
</feature>
<keyword evidence="5" id="KW-0418">Kinase</keyword>
<gene>
    <name evidence="10" type="ORF">Adu01nite_05140</name>
</gene>
<dbReference type="SMART" id="SM00387">
    <property type="entry name" value="HATPase_c"/>
    <property type="match status" value="1"/>
</dbReference>
<evidence type="ECO:0000256" key="6">
    <source>
        <dbReference type="ARBA" id="ARBA00023012"/>
    </source>
</evidence>
<keyword evidence="11" id="KW-1185">Reference proteome</keyword>
<dbReference type="PANTHER" id="PTHR44936:SF9">
    <property type="entry name" value="SENSOR PROTEIN CREC"/>
    <property type="match status" value="1"/>
</dbReference>
<evidence type="ECO:0000256" key="1">
    <source>
        <dbReference type="ARBA" id="ARBA00000085"/>
    </source>
</evidence>
<dbReference type="InterPro" id="IPR050980">
    <property type="entry name" value="2C_sensor_his_kinase"/>
</dbReference>
<keyword evidence="6" id="KW-0902">Two-component regulatory system</keyword>
<evidence type="ECO:0000256" key="5">
    <source>
        <dbReference type="ARBA" id="ARBA00022777"/>
    </source>
</evidence>
<accession>A0ABQ3YNK4</accession>
<evidence type="ECO:0000313" key="10">
    <source>
        <dbReference type="EMBL" id="GID99163.1"/>
    </source>
</evidence>
<protein>
    <recommendedName>
        <fullName evidence="2">histidine kinase</fullName>
        <ecNumber evidence="2">2.7.13.3</ecNumber>
    </recommendedName>
</protein>
<evidence type="ECO:0000313" key="11">
    <source>
        <dbReference type="Proteomes" id="UP000637628"/>
    </source>
</evidence>
<evidence type="ECO:0000256" key="8">
    <source>
        <dbReference type="SAM" id="Phobius"/>
    </source>
</evidence>
<feature type="transmembrane region" description="Helical" evidence="8">
    <location>
        <begin position="306"/>
        <end position="325"/>
    </location>
</feature>
<feature type="domain" description="Histidine kinase/HSP90-like ATPase" evidence="9">
    <location>
        <begin position="510"/>
        <end position="620"/>
    </location>
</feature>
<dbReference type="Pfam" id="PF02518">
    <property type="entry name" value="HATPase_c"/>
    <property type="match status" value="1"/>
</dbReference>
<sequence>MVRRIGSSLGVTIRGRIVRTVAPPLAAMIVLLVVVAGGEISRYEVAAASQSRAGLIIAVQGLAQKLQEERAVTVAVLNGNTEFRPEIAAARRGVDTTRAWVESGLGDSALDREAASTIAALDDLAQQRATSDAGTADVEATFDLYTGLIERLSGIYRHLELVDDEGLRHGLESLEYLNEVIESTAQEQVLLNAAFTAGRLVPAEYLEFTNIVAARDLELAEFNEFAAPDVAAAKKRLDATPAARNVRAREQAVLKSGAGPEQPSAARPWYADATTVLGDMETLAKNIGAGTQHDARSLRDQAAVRLAVLATIVLLCLVGTIWLAFSGIRSLAGQLAGLAGEADRLARESLPDAVGRAVAGDTSSPPEPVRTGPDASVEVRQVAAAFARVQETAYNLATEQARLRRTSAESLANLGRRNQNLLRRQLSFITRLEQEEPNPAGLANLFELDHLATRMRRNAESLLVLVGASSPRQWSRRLPLTDVIRAAVSEVEEYRRVNLRRMDEALVQGSIASDLAHMLAELIENGLTFSPPDLDVEIQGRRLEDGYLIAISDQGIGLSEEEMAKANARLSGAGDFLTAPARFLGHHVVGRLAAEMGAIVQLTPSPVVGVTARIRLPESLVGEVRPVEAPLVEAPLVEAPPVEEASNRLRFTAPRQRPKSEEVDYVVVDEPSLSSGVHLEAEFGKPRGEHRAEPRWVQPAVAVAELPPVAAEEPTRTPNGLRKRQPRLGRPRPATATAQVVRRSEPVPDSPVAVGVRLTALRDGIQRGAAHTENIGGIS</sequence>
<keyword evidence="8" id="KW-0472">Membrane</keyword>
<dbReference type="PANTHER" id="PTHR44936">
    <property type="entry name" value="SENSOR PROTEIN CREC"/>
    <property type="match status" value="1"/>
</dbReference>
<dbReference type="EMBL" id="BOML01000005">
    <property type="protein sequence ID" value="GID99163.1"/>
    <property type="molecule type" value="Genomic_DNA"/>
</dbReference>
<keyword evidence="8" id="KW-0812">Transmembrane</keyword>
<dbReference type="InterPro" id="IPR013587">
    <property type="entry name" value="Nitrate/nitrite_sensing"/>
</dbReference>
<dbReference type="InterPro" id="IPR036890">
    <property type="entry name" value="HATPase_C_sf"/>
</dbReference>
<keyword evidence="8" id="KW-1133">Transmembrane helix</keyword>
<dbReference type="SUPFAM" id="SSF55874">
    <property type="entry name" value="ATPase domain of HSP90 chaperone/DNA topoisomerase II/histidine kinase"/>
    <property type="match status" value="1"/>
</dbReference>